<sequence>MKSQWKRFWKEEDGLGMVELVVIIAVVVFLALLFREQISGFIKKIIGGAEQKTTNLMGP</sequence>
<keyword evidence="1" id="KW-1133">Transmembrane helix</keyword>
<organism evidence="3 4">
    <name type="scientific">Paenibacillus agilis</name>
    <dbReference type="NCBI Taxonomy" id="3020863"/>
    <lineage>
        <taxon>Bacteria</taxon>
        <taxon>Bacillati</taxon>
        <taxon>Bacillota</taxon>
        <taxon>Bacilli</taxon>
        <taxon>Bacillales</taxon>
        <taxon>Paenibacillaceae</taxon>
        <taxon>Paenibacillus</taxon>
    </lineage>
</organism>
<name>A0A559J3U3_9BACL</name>
<gene>
    <name evidence="3" type="ORF">FPZ44_02040</name>
</gene>
<comment type="caution">
    <text evidence="3">The sequence shown here is derived from an EMBL/GenBank/DDBJ whole genome shotgun (WGS) entry which is preliminary data.</text>
</comment>
<feature type="domain" description="Putative Flagellin Flp1-like" evidence="2">
    <location>
        <begin position="7"/>
        <end position="54"/>
    </location>
</feature>
<evidence type="ECO:0000313" key="4">
    <source>
        <dbReference type="Proteomes" id="UP000318102"/>
    </source>
</evidence>
<proteinExistence type="predicted"/>
<evidence type="ECO:0000313" key="3">
    <source>
        <dbReference type="EMBL" id="TVX94532.1"/>
    </source>
</evidence>
<dbReference type="Proteomes" id="UP000318102">
    <property type="component" value="Unassembled WGS sequence"/>
</dbReference>
<keyword evidence="1" id="KW-0812">Transmembrane</keyword>
<protein>
    <submittedName>
        <fullName evidence="3">Multidrug transporter</fullName>
    </submittedName>
</protein>
<feature type="transmembrane region" description="Helical" evidence="1">
    <location>
        <begin position="15"/>
        <end position="34"/>
    </location>
</feature>
<dbReference type="InterPro" id="IPR031564">
    <property type="entry name" value="Flp1-like"/>
</dbReference>
<keyword evidence="1" id="KW-0472">Membrane</keyword>
<dbReference type="Pfam" id="PF16982">
    <property type="entry name" value="Flp1_like"/>
    <property type="match status" value="1"/>
</dbReference>
<keyword evidence="4" id="KW-1185">Reference proteome</keyword>
<reference evidence="3 4" key="1">
    <citation type="submission" date="2019-07" db="EMBL/GenBank/DDBJ databases">
        <authorList>
            <person name="Kim J."/>
        </authorList>
    </citation>
    <scope>NUCLEOTIDE SEQUENCE [LARGE SCALE GENOMIC DNA]</scope>
    <source>
        <strain evidence="3 4">N4</strain>
    </source>
</reference>
<evidence type="ECO:0000256" key="1">
    <source>
        <dbReference type="SAM" id="Phobius"/>
    </source>
</evidence>
<dbReference type="AlphaFoldDB" id="A0A559J3U3"/>
<evidence type="ECO:0000259" key="2">
    <source>
        <dbReference type="Pfam" id="PF16982"/>
    </source>
</evidence>
<accession>A0A559J3U3</accession>
<dbReference type="EMBL" id="VNJK01000001">
    <property type="protein sequence ID" value="TVX94532.1"/>
    <property type="molecule type" value="Genomic_DNA"/>
</dbReference>